<protein>
    <recommendedName>
        <fullName evidence="4">Condensin complex subunit 1 C-terminal domain-containing protein</fullName>
    </recommendedName>
</protein>
<dbReference type="GO" id="GO:0000159">
    <property type="term" value="C:protein phosphatase type 2A complex"/>
    <property type="evidence" value="ECO:0007669"/>
    <property type="project" value="TreeGrafter"/>
</dbReference>
<feature type="repeat" description="HEAT" evidence="2">
    <location>
        <begin position="102"/>
        <end position="140"/>
    </location>
</feature>
<evidence type="ECO:0008006" key="4">
    <source>
        <dbReference type="Google" id="ProtNLM"/>
    </source>
</evidence>
<dbReference type="SUPFAM" id="SSF48371">
    <property type="entry name" value="ARM repeat"/>
    <property type="match status" value="1"/>
</dbReference>
<evidence type="ECO:0000313" key="3">
    <source>
        <dbReference type="EMBL" id="VFU59316.1"/>
    </source>
</evidence>
<dbReference type="Gene3D" id="1.25.10.10">
    <property type="entry name" value="Leucine-rich Repeat Variant"/>
    <property type="match status" value="1"/>
</dbReference>
<accession>A0A6N2NDP8</accession>
<keyword evidence="1" id="KW-0677">Repeat</keyword>
<reference evidence="3" key="1">
    <citation type="submission" date="2019-03" db="EMBL/GenBank/DDBJ databases">
        <authorList>
            <person name="Mank J."/>
            <person name="Almeida P."/>
        </authorList>
    </citation>
    <scope>NUCLEOTIDE SEQUENCE</scope>
    <source>
        <strain evidence="3">78183</strain>
    </source>
</reference>
<dbReference type="GO" id="GO:0005829">
    <property type="term" value="C:cytosol"/>
    <property type="evidence" value="ECO:0007669"/>
    <property type="project" value="TreeGrafter"/>
</dbReference>
<feature type="repeat" description="HEAT" evidence="2">
    <location>
        <begin position="141"/>
        <end position="173"/>
    </location>
</feature>
<evidence type="ECO:0000256" key="1">
    <source>
        <dbReference type="ARBA" id="ARBA00022737"/>
    </source>
</evidence>
<dbReference type="InterPro" id="IPR021133">
    <property type="entry name" value="HEAT_type_2"/>
</dbReference>
<dbReference type="InterPro" id="IPR051023">
    <property type="entry name" value="PP2A_Regulatory_Subunit_A"/>
</dbReference>
<dbReference type="GO" id="GO:0019888">
    <property type="term" value="F:protein phosphatase regulator activity"/>
    <property type="evidence" value="ECO:0007669"/>
    <property type="project" value="TreeGrafter"/>
</dbReference>
<evidence type="ECO:0000256" key="2">
    <source>
        <dbReference type="PROSITE-ProRule" id="PRU00103"/>
    </source>
</evidence>
<dbReference type="InterPro" id="IPR016024">
    <property type="entry name" value="ARM-type_fold"/>
</dbReference>
<feature type="repeat" description="HEAT" evidence="2">
    <location>
        <begin position="63"/>
        <end position="101"/>
    </location>
</feature>
<dbReference type="AlphaFoldDB" id="A0A6N2NDP8"/>
<dbReference type="PANTHER" id="PTHR10648">
    <property type="entry name" value="SERINE/THREONINE-PROTEIN PHOSPHATASE PP2A 65 KDA REGULATORY SUBUNIT"/>
    <property type="match status" value="1"/>
</dbReference>
<name>A0A6N2NDP8_SALVM</name>
<sequence length="173" mass="19761">MTLLTLVIELFPANHFLMKVKWFIWNHLVWWIFLQVYSIRDAAANNLKRLAEEFGPEWAMQHIIPQVLEMSTNPHYLYRMTILHAVSLLAPVMGSEITCSKLLPVVVNASKDRVSNIKFNVAKVLQSIVPIVDQSVAEKTIRPCLVELSEDPDVDVRFFANQALQTIDSVMVS</sequence>
<dbReference type="PROSITE" id="PS50077">
    <property type="entry name" value="HEAT_REPEAT"/>
    <property type="match status" value="3"/>
</dbReference>
<dbReference type="GO" id="GO:0005634">
    <property type="term" value="C:nucleus"/>
    <property type="evidence" value="ECO:0007669"/>
    <property type="project" value="TreeGrafter"/>
</dbReference>
<gene>
    <name evidence="3" type="ORF">SVIM_LOCUS436771</name>
</gene>
<organism evidence="3">
    <name type="scientific">Salix viminalis</name>
    <name type="common">Common osier</name>
    <name type="synonym">Basket willow</name>
    <dbReference type="NCBI Taxonomy" id="40686"/>
    <lineage>
        <taxon>Eukaryota</taxon>
        <taxon>Viridiplantae</taxon>
        <taxon>Streptophyta</taxon>
        <taxon>Embryophyta</taxon>
        <taxon>Tracheophyta</taxon>
        <taxon>Spermatophyta</taxon>
        <taxon>Magnoliopsida</taxon>
        <taxon>eudicotyledons</taxon>
        <taxon>Gunneridae</taxon>
        <taxon>Pentapetalae</taxon>
        <taxon>rosids</taxon>
        <taxon>fabids</taxon>
        <taxon>Malpighiales</taxon>
        <taxon>Salicaceae</taxon>
        <taxon>Saliceae</taxon>
        <taxon>Salix</taxon>
    </lineage>
</organism>
<dbReference type="InterPro" id="IPR011989">
    <property type="entry name" value="ARM-like"/>
</dbReference>
<dbReference type="PANTHER" id="PTHR10648:SF36">
    <property type="entry name" value="SERINE_THREONINE-PROTEIN PHOSPHATASE 2A 65 KDA REGULATORY SUBUNIT A BETA ISOFORM-RELATED"/>
    <property type="match status" value="1"/>
</dbReference>
<proteinExistence type="predicted"/>
<dbReference type="EMBL" id="CAADRP010002029">
    <property type="protein sequence ID" value="VFU59316.1"/>
    <property type="molecule type" value="Genomic_DNA"/>
</dbReference>